<evidence type="ECO:0000256" key="1">
    <source>
        <dbReference type="ARBA" id="ARBA00022741"/>
    </source>
</evidence>
<dbReference type="PANTHER" id="PTHR43527">
    <property type="entry name" value="4-DIPHOSPHOCYTIDYL-2-C-METHYL-D-ERYTHRITOL KINASE, CHLOROPLASTIC"/>
    <property type="match status" value="1"/>
</dbReference>
<dbReference type="SUPFAM" id="SSF55060">
    <property type="entry name" value="GHMP Kinase, C-terminal domain"/>
    <property type="match status" value="1"/>
</dbReference>
<dbReference type="AlphaFoldDB" id="A0A645I5E0"/>
<comment type="caution">
    <text evidence="3">The sequence shown here is derived from an EMBL/GenBank/DDBJ whole genome shotgun (WGS) entry which is preliminary data.</text>
</comment>
<feature type="domain" description="GHMP kinase C-terminal" evidence="2">
    <location>
        <begin position="15"/>
        <end position="89"/>
    </location>
</feature>
<proteinExistence type="predicted"/>
<evidence type="ECO:0000259" key="2">
    <source>
        <dbReference type="Pfam" id="PF08544"/>
    </source>
</evidence>
<evidence type="ECO:0000313" key="3">
    <source>
        <dbReference type="EMBL" id="MPN46320.1"/>
    </source>
</evidence>
<reference evidence="3" key="1">
    <citation type="submission" date="2019-08" db="EMBL/GenBank/DDBJ databases">
        <authorList>
            <person name="Kucharzyk K."/>
            <person name="Murdoch R.W."/>
            <person name="Higgins S."/>
            <person name="Loffler F."/>
        </authorList>
    </citation>
    <scope>NUCLEOTIDE SEQUENCE</scope>
</reference>
<dbReference type="InterPro" id="IPR013750">
    <property type="entry name" value="GHMP_kinase_C_dom"/>
</dbReference>
<protein>
    <submittedName>
        <fullName evidence="3">4-diphosphocytidyl-2-C-methyl-D-erythritol kinase</fullName>
        <ecNumber evidence="3">2.7.1.148</ecNumber>
    </submittedName>
</protein>
<keyword evidence="3" id="KW-0808">Transferase</keyword>
<keyword evidence="1" id="KW-0547">Nucleotide-binding</keyword>
<dbReference type="PANTHER" id="PTHR43527:SF2">
    <property type="entry name" value="4-DIPHOSPHOCYTIDYL-2-C-METHYL-D-ERYTHRITOL KINASE, CHLOROPLASTIC"/>
    <property type="match status" value="1"/>
</dbReference>
<keyword evidence="3" id="KW-0418">Kinase</keyword>
<accession>A0A645I5E0</accession>
<dbReference type="EMBL" id="VSSQ01106901">
    <property type="protein sequence ID" value="MPN46320.1"/>
    <property type="molecule type" value="Genomic_DNA"/>
</dbReference>
<gene>
    <name evidence="3" type="primary">ispE_46</name>
    <name evidence="3" type="ORF">SDC9_193906</name>
</gene>
<dbReference type="GO" id="GO:0050515">
    <property type="term" value="F:4-(cytidine 5'-diphospho)-2-C-methyl-D-erythritol kinase activity"/>
    <property type="evidence" value="ECO:0007669"/>
    <property type="project" value="UniProtKB-EC"/>
</dbReference>
<sequence length="104" mass="11719">MLDFETAYHPDCLQMKQALEMGDYEEIIHALGNTLEQPSFKLVPEIAKIKERLIELGMDGVLMSGSGSTVFGLTQSEECLDNAAKEIKKIASFIRKTKIRDKNR</sequence>
<dbReference type="GO" id="GO:0000166">
    <property type="term" value="F:nucleotide binding"/>
    <property type="evidence" value="ECO:0007669"/>
    <property type="project" value="UniProtKB-KW"/>
</dbReference>
<dbReference type="InterPro" id="IPR036554">
    <property type="entry name" value="GHMP_kinase_C_sf"/>
</dbReference>
<dbReference type="EC" id="2.7.1.148" evidence="3"/>
<dbReference type="Gene3D" id="3.30.70.890">
    <property type="entry name" value="GHMP kinase, C-terminal domain"/>
    <property type="match status" value="1"/>
</dbReference>
<dbReference type="Pfam" id="PF08544">
    <property type="entry name" value="GHMP_kinases_C"/>
    <property type="match status" value="1"/>
</dbReference>
<organism evidence="3">
    <name type="scientific">bioreactor metagenome</name>
    <dbReference type="NCBI Taxonomy" id="1076179"/>
    <lineage>
        <taxon>unclassified sequences</taxon>
        <taxon>metagenomes</taxon>
        <taxon>ecological metagenomes</taxon>
    </lineage>
</organism>
<name>A0A645I5E0_9ZZZZ</name>